<reference evidence="1 2" key="1">
    <citation type="submission" date="2017-12" db="EMBL/GenBank/DDBJ databases">
        <title>Complete genome sequence of Spiroplasma monobiae MQ-1 (ATCC 33825).</title>
        <authorList>
            <person name="Tsai Y.-M."/>
            <person name="Lo W.-S."/>
            <person name="Wu P.-S."/>
            <person name="Cho S.-T."/>
            <person name="Kuo C.-H."/>
        </authorList>
    </citation>
    <scope>NUCLEOTIDE SEQUENCE [LARGE SCALE GENOMIC DNA]</scope>
    <source>
        <strain evidence="1 2">MQ-1</strain>
    </source>
</reference>
<dbReference type="Pfam" id="PF09903">
    <property type="entry name" value="DUF2130"/>
    <property type="match status" value="1"/>
</dbReference>
<dbReference type="InterPro" id="IPR019219">
    <property type="entry name" value="DUF2130"/>
</dbReference>
<evidence type="ECO:0008006" key="3">
    <source>
        <dbReference type="Google" id="ProtNLM"/>
    </source>
</evidence>
<evidence type="ECO:0000313" key="2">
    <source>
        <dbReference type="Proteomes" id="UP000234790"/>
    </source>
</evidence>
<proteinExistence type="predicted"/>
<dbReference type="AlphaFoldDB" id="A0A2K9LUN7"/>
<dbReference type="Proteomes" id="UP000234790">
    <property type="component" value="Chromosome"/>
</dbReference>
<dbReference type="EMBL" id="CP025543">
    <property type="protein sequence ID" value="AUM62762.1"/>
    <property type="molecule type" value="Genomic_DNA"/>
</dbReference>
<accession>A0A2K9LUN7</accession>
<dbReference type="RefSeq" id="WP_101780815.1">
    <property type="nucleotide sequence ID" value="NZ_CP025543.1"/>
</dbReference>
<sequence>MEKLIINCPECKKDIDLLMLGNRDTESVIKYKEHLKKEIEKGIEQKLTSNLKKEFELRMDSEKKQIELNKQSEISELNNIIVKLKSDIANSDLINNQKLESLKNQLESNNKLLLNKLELELKSKYESVISTKEAEITDLKVANATNRILNNKTKGENWENEVELELRKLASATGDEVSKITRTGTKADFLQIVKEKEKELGKIVFECKNGDWKDTWEPKLTEDMAKEGANYAILVATSTSEKFKVPFLVSNKNKNILIANPESFVFVCSMIRKLIIIELGIRYKSEKNDISDKFNNWKLNSLENFKGIIQKSVELIESDERTIINKVENIKKNREKLWRNWQKIMLDFLEGFNF</sequence>
<protein>
    <recommendedName>
        <fullName evidence="3">DUF2130 domain-containing protein</fullName>
    </recommendedName>
</protein>
<evidence type="ECO:0000313" key="1">
    <source>
        <dbReference type="EMBL" id="AUM62762.1"/>
    </source>
</evidence>
<dbReference type="OrthoDB" id="388108at2"/>
<organism evidence="1 2">
    <name type="scientific">Spiroplasma monobiae MQ-1</name>
    <dbReference type="NCBI Taxonomy" id="1336748"/>
    <lineage>
        <taxon>Bacteria</taxon>
        <taxon>Bacillati</taxon>
        <taxon>Mycoplasmatota</taxon>
        <taxon>Mollicutes</taxon>
        <taxon>Entomoplasmatales</taxon>
        <taxon>Spiroplasmataceae</taxon>
        <taxon>Spiroplasma</taxon>
    </lineage>
</organism>
<name>A0A2K9LUN7_SPISQ</name>
<dbReference type="KEGG" id="smoo:SMONO_v1c05130"/>
<keyword evidence="2" id="KW-1185">Reference proteome</keyword>
<gene>
    <name evidence="1" type="ORF">SMONO_v1c05130</name>
</gene>